<dbReference type="PROSITE" id="PS50088">
    <property type="entry name" value="ANK_REPEAT"/>
    <property type="match status" value="7"/>
</dbReference>
<feature type="repeat" description="ANK" evidence="8">
    <location>
        <begin position="165"/>
        <end position="186"/>
    </location>
</feature>
<feature type="transmembrane region" description="Helical" evidence="9">
    <location>
        <begin position="585"/>
        <end position="605"/>
    </location>
</feature>
<evidence type="ECO:0000256" key="2">
    <source>
        <dbReference type="ARBA" id="ARBA00022606"/>
    </source>
</evidence>
<feature type="repeat" description="ANK" evidence="8">
    <location>
        <begin position="234"/>
        <end position="266"/>
    </location>
</feature>
<dbReference type="SMART" id="SM00248">
    <property type="entry name" value="ANK"/>
    <property type="match status" value="9"/>
</dbReference>
<evidence type="ECO:0000256" key="3">
    <source>
        <dbReference type="ARBA" id="ARBA00022737"/>
    </source>
</evidence>
<dbReference type="GO" id="GO:0022857">
    <property type="term" value="F:transmembrane transporter activity"/>
    <property type="evidence" value="ECO:0007669"/>
    <property type="project" value="TreeGrafter"/>
</dbReference>
<organism evidence="10">
    <name type="scientific">Amphimedon queenslandica</name>
    <name type="common">Sponge</name>
    <dbReference type="NCBI Taxonomy" id="400682"/>
    <lineage>
        <taxon>Eukaryota</taxon>
        <taxon>Metazoa</taxon>
        <taxon>Porifera</taxon>
        <taxon>Demospongiae</taxon>
        <taxon>Heteroscleromorpha</taxon>
        <taxon>Haplosclerida</taxon>
        <taxon>Niphatidae</taxon>
        <taxon>Amphimedon</taxon>
    </lineage>
</organism>
<proteinExistence type="predicted"/>
<dbReference type="GO" id="GO:0034220">
    <property type="term" value="P:monoatomic ion transmembrane transport"/>
    <property type="evidence" value="ECO:0007669"/>
    <property type="project" value="UniProtKB-KW"/>
</dbReference>
<dbReference type="Gene3D" id="1.25.40.20">
    <property type="entry name" value="Ankyrin repeat-containing domain"/>
    <property type="match status" value="4"/>
</dbReference>
<dbReference type="AlphaFoldDB" id="A0A1X7VP15"/>
<keyword evidence="2" id="KW-0716">Sensory transduction</keyword>
<dbReference type="PANTHER" id="PTHR47143:SF1">
    <property type="entry name" value="ION_TRANS DOMAIN-CONTAINING PROTEIN"/>
    <property type="match status" value="1"/>
</dbReference>
<keyword evidence="4 8" id="KW-0040">ANK repeat</keyword>
<keyword evidence="6" id="KW-0325">Glycoprotein</keyword>
<feature type="repeat" description="ANK" evidence="8">
    <location>
        <begin position="267"/>
        <end position="299"/>
    </location>
</feature>
<feature type="repeat" description="ANK" evidence="8">
    <location>
        <begin position="300"/>
        <end position="332"/>
    </location>
</feature>
<name>A0A1X7VP15_AMPQE</name>
<keyword evidence="3" id="KW-0677">Repeat</keyword>
<evidence type="ECO:0000256" key="5">
    <source>
        <dbReference type="ARBA" id="ARBA00023065"/>
    </source>
</evidence>
<dbReference type="PROSITE" id="PS50297">
    <property type="entry name" value="ANK_REP_REGION"/>
    <property type="match status" value="6"/>
</dbReference>
<keyword evidence="9" id="KW-1133">Transmembrane helix</keyword>
<evidence type="ECO:0000256" key="4">
    <source>
        <dbReference type="ARBA" id="ARBA00023043"/>
    </source>
</evidence>
<dbReference type="InterPro" id="IPR036770">
    <property type="entry name" value="Ankyrin_rpt-contain_sf"/>
</dbReference>
<reference evidence="10" key="1">
    <citation type="submission" date="2017-05" db="UniProtKB">
        <authorList>
            <consortium name="EnsemblMetazoa"/>
        </authorList>
    </citation>
    <scope>IDENTIFICATION</scope>
</reference>
<keyword evidence="7" id="KW-0407">Ion channel</keyword>
<feature type="repeat" description="ANK" evidence="8">
    <location>
        <begin position="64"/>
        <end position="96"/>
    </location>
</feature>
<dbReference type="GO" id="GO:1902495">
    <property type="term" value="C:transmembrane transporter complex"/>
    <property type="evidence" value="ECO:0007669"/>
    <property type="project" value="TreeGrafter"/>
</dbReference>
<dbReference type="InterPro" id="IPR052076">
    <property type="entry name" value="TRP_cation_channel"/>
</dbReference>
<keyword evidence="5" id="KW-0406">Ion transport</keyword>
<dbReference type="SUPFAM" id="SSF48403">
    <property type="entry name" value="Ankyrin repeat"/>
    <property type="match status" value="2"/>
</dbReference>
<feature type="transmembrane region" description="Helical" evidence="9">
    <location>
        <begin position="532"/>
        <end position="555"/>
    </location>
</feature>
<keyword evidence="1" id="KW-0813">Transport</keyword>
<accession>A0A1X7VP15</accession>
<dbReference type="PANTHER" id="PTHR47143">
    <property type="entry name" value="TRANSIENT RECEPTOR POTENTIAL CATION CHANNEL PROTEIN PAINLESS"/>
    <property type="match status" value="1"/>
</dbReference>
<keyword evidence="9" id="KW-0812">Transmembrane</keyword>
<evidence type="ECO:0000256" key="7">
    <source>
        <dbReference type="ARBA" id="ARBA00023303"/>
    </source>
</evidence>
<evidence type="ECO:0000256" key="8">
    <source>
        <dbReference type="PROSITE-ProRule" id="PRU00023"/>
    </source>
</evidence>
<evidence type="ECO:0000256" key="1">
    <source>
        <dbReference type="ARBA" id="ARBA00022448"/>
    </source>
</evidence>
<dbReference type="EnsemblMetazoa" id="Aqu2.1.41822_001">
    <property type="protein sequence ID" value="Aqu2.1.41822_001"/>
    <property type="gene ID" value="Aqu2.1.41822"/>
</dbReference>
<keyword evidence="9" id="KW-0472">Membrane</keyword>
<evidence type="ECO:0000256" key="6">
    <source>
        <dbReference type="ARBA" id="ARBA00023180"/>
    </source>
</evidence>
<dbReference type="OrthoDB" id="194358at2759"/>
<evidence type="ECO:0000256" key="9">
    <source>
        <dbReference type="SAM" id="Phobius"/>
    </source>
</evidence>
<dbReference type="PRINTS" id="PR01415">
    <property type="entry name" value="ANKYRIN"/>
</dbReference>
<feature type="repeat" description="ANK" evidence="8">
    <location>
        <begin position="200"/>
        <end position="232"/>
    </location>
</feature>
<dbReference type="InterPro" id="IPR002110">
    <property type="entry name" value="Ankyrin_rpt"/>
</dbReference>
<protein>
    <submittedName>
        <fullName evidence="10">Uncharacterized protein</fullName>
    </submittedName>
</protein>
<dbReference type="Pfam" id="PF12796">
    <property type="entry name" value="Ank_2"/>
    <property type="match status" value="4"/>
</dbReference>
<dbReference type="Pfam" id="PF00023">
    <property type="entry name" value="Ank"/>
    <property type="match status" value="1"/>
</dbReference>
<dbReference type="InParanoid" id="A0A1X7VP15"/>
<evidence type="ECO:0000313" key="10">
    <source>
        <dbReference type="EnsemblMetazoa" id="Aqu2.1.41822_001"/>
    </source>
</evidence>
<feature type="repeat" description="ANK" evidence="8">
    <location>
        <begin position="339"/>
        <end position="371"/>
    </location>
</feature>
<sequence>MAALEPPNDVSNFSAQDNNGNGINYLDSQLHNDCLNGNDTVVDKFLSSRSDKEKRKLLNAINCNGYTPLHIACEQEHAEVVKILMKHGASPVICSKSDPLYQRLTNKSGDIELKRDDKSEERCQSMQQLLDSLHADEVNIHYFMKCVDRSNGRNICYRINSKFFVGSTPLHVAAKIGSLKILKILLPFLNESDINHIDNYKRTALYIACKEGHAQAARKLLEHGADTDITESTFERTPLHFACELGHVQLVELLLRHGANFNKLTNLDYTALHTASENGYAQVVELLLDHGADIKQTDTLGRPALQLACEKGHAQVVELLLKHGAYIELTHDSYNKEVMYTTLLVTACKSGHAKVVELLLEYDADITKCDENGLNPLDIAVEKGQTDVAMAIVNSIKWKKALCNTVTNRRDEKLRSRLVRQLRYNKTEPEFTTPMRRIINKMPDVAKIIFDRCCRTEASPDHPDYKITFNFEFLEDFNLDVNHESTKWPPQFDYSSQNHCLNILANSHSADLLKHPLARTLLNLKWNKYGKIFYYTNLMIYFLFVILLTSFALVLKSPNSSICMEAFGNDTNCSGGNHCYCTHSWQWQIGVIAVFLGWIALIFSIRKLPKFGIYVVEFILPMEEFLKKIVAKYIVIKQEQTMYPNKSGVLKQLIGYIFESKTEGSEPPPATIADVNTQIKPLSGEMKDLRTSVSQEVKKLHSSVSQEVKELRSSVDHLLAIVESMRNERARELSSETIGIRGSIGAKDRAKIEEEQGDF</sequence>